<evidence type="ECO:0000256" key="2">
    <source>
        <dbReference type="ARBA" id="ARBA00005046"/>
    </source>
</evidence>
<reference evidence="8" key="1">
    <citation type="submission" date="2021-12" db="EMBL/GenBank/DDBJ databases">
        <authorList>
            <person name="Rodrigo-Torres L."/>
            <person name="Arahal R. D."/>
            <person name="Lucena T."/>
        </authorList>
    </citation>
    <scope>NUCLEOTIDE SEQUENCE</scope>
    <source>
        <strain evidence="8">CECT 8419</strain>
    </source>
</reference>
<gene>
    <name evidence="8" type="primary">moaC</name>
    <name evidence="8" type="ORF">LEM8419_02897</name>
</gene>
<evidence type="ECO:0000313" key="8">
    <source>
        <dbReference type="EMBL" id="CAH1001982.1"/>
    </source>
</evidence>
<keyword evidence="4" id="KW-0501">Molybdenum cofactor biosynthesis</keyword>
<dbReference type="InterPro" id="IPR002820">
    <property type="entry name" value="Mopterin_CF_biosynth-C_dom"/>
</dbReference>
<keyword evidence="9" id="KW-1185">Reference proteome</keyword>
<sequence length="159" mass="16837">MPLTHLDEAGRPAMVDVSDKSVTKRTATAEARVVLGTEIMQALVAGDFATKKGSVTQTAIIAATMAVKQTWAVIPLCHPLPIQGCSVTVEAQDDRSMYISCTVTTEGKTGVEMEALHGASVAALTVYDMCKAMSHAICIEDLRLVRKRGGKSDFDGPAV</sequence>
<dbReference type="InterPro" id="IPR036522">
    <property type="entry name" value="MoaC_sf"/>
</dbReference>
<dbReference type="NCBIfam" id="NF006870">
    <property type="entry name" value="PRK09364.1"/>
    <property type="match status" value="1"/>
</dbReference>
<evidence type="ECO:0000259" key="7">
    <source>
        <dbReference type="Pfam" id="PF01967"/>
    </source>
</evidence>
<dbReference type="SUPFAM" id="SSF55040">
    <property type="entry name" value="Molybdenum cofactor biosynthesis protein C, MoaC"/>
    <property type="match status" value="1"/>
</dbReference>
<dbReference type="GO" id="GO:0061799">
    <property type="term" value="F:cyclic pyranopterin monophosphate synthase activity"/>
    <property type="evidence" value="ECO:0007669"/>
    <property type="project" value="UniProtKB-EC"/>
</dbReference>
<keyword evidence="5 8" id="KW-0456">Lyase</keyword>
<dbReference type="NCBIfam" id="TIGR00581">
    <property type="entry name" value="moaC"/>
    <property type="match status" value="1"/>
</dbReference>
<dbReference type="EC" id="4.6.1.17" evidence="3"/>
<comment type="catalytic activity">
    <reaction evidence="1">
        <text>(8S)-3',8-cyclo-7,8-dihydroguanosine 5'-triphosphate = cyclic pyranopterin phosphate + diphosphate</text>
        <dbReference type="Rhea" id="RHEA:49580"/>
        <dbReference type="ChEBI" id="CHEBI:33019"/>
        <dbReference type="ChEBI" id="CHEBI:59648"/>
        <dbReference type="ChEBI" id="CHEBI:131766"/>
        <dbReference type="EC" id="4.6.1.17"/>
    </reaction>
</comment>
<comment type="function">
    <text evidence="6">Catalyzes the conversion of (8S)-3',8-cyclo-7,8-dihydroguanosine 5'-triphosphate to cyclic pyranopterin monophosphate (cPMP).</text>
</comment>
<organism evidence="8 9">
    <name type="scientific">Neolewinella maritima</name>
    <dbReference type="NCBI Taxonomy" id="1383882"/>
    <lineage>
        <taxon>Bacteria</taxon>
        <taxon>Pseudomonadati</taxon>
        <taxon>Bacteroidota</taxon>
        <taxon>Saprospiria</taxon>
        <taxon>Saprospirales</taxon>
        <taxon>Lewinellaceae</taxon>
        <taxon>Neolewinella</taxon>
    </lineage>
</organism>
<name>A0ABN8FAK8_9BACT</name>
<comment type="caution">
    <text evidence="8">The sequence shown here is derived from an EMBL/GenBank/DDBJ whole genome shotgun (WGS) entry which is preliminary data.</text>
</comment>
<protein>
    <recommendedName>
        <fullName evidence="3">cyclic pyranopterin monophosphate synthase</fullName>
        <ecNumber evidence="3">4.6.1.17</ecNumber>
    </recommendedName>
</protein>
<dbReference type="Proteomes" id="UP000837803">
    <property type="component" value="Unassembled WGS sequence"/>
</dbReference>
<evidence type="ECO:0000256" key="5">
    <source>
        <dbReference type="ARBA" id="ARBA00023239"/>
    </source>
</evidence>
<dbReference type="InterPro" id="IPR023045">
    <property type="entry name" value="MoaC"/>
</dbReference>
<accession>A0ABN8FAK8</accession>
<comment type="pathway">
    <text evidence="2">Cofactor biosynthesis; molybdopterin biosynthesis.</text>
</comment>
<evidence type="ECO:0000256" key="1">
    <source>
        <dbReference type="ARBA" id="ARBA00001637"/>
    </source>
</evidence>
<dbReference type="CDD" id="cd01420">
    <property type="entry name" value="MoaC_PE"/>
    <property type="match status" value="1"/>
</dbReference>
<proteinExistence type="predicted"/>
<evidence type="ECO:0000256" key="6">
    <source>
        <dbReference type="ARBA" id="ARBA00055087"/>
    </source>
</evidence>
<dbReference type="Pfam" id="PF01967">
    <property type="entry name" value="MoaC"/>
    <property type="match status" value="1"/>
</dbReference>
<feature type="domain" description="Molybdopterin cofactor biosynthesis C (MoaC)" evidence="7">
    <location>
        <begin position="14"/>
        <end position="150"/>
    </location>
</feature>
<evidence type="ECO:0000313" key="9">
    <source>
        <dbReference type="Proteomes" id="UP000837803"/>
    </source>
</evidence>
<evidence type="ECO:0000256" key="3">
    <source>
        <dbReference type="ARBA" id="ARBA00012575"/>
    </source>
</evidence>
<dbReference type="RefSeq" id="WP_238751842.1">
    <property type="nucleotide sequence ID" value="NZ_CAKLPZ010000004.1"/>
</dbReference>
<dbReference type="InterPro" id="IPR047594">
    <property type="entry name" value="MoaC_bact/euk"/>
</dbReference>
<evidence type="ECO:0000256" key="4">
    <source>
        <dbReference type="ARBA" id="ARBA00023150"/>
    </source>
</evidence>
<dbReference type="EMBL" id="CAKLPZ010000004">
    <property type="protein sequence ID" value="CAH1001982.1"/>
    <property type="molecule type" value="Genomic_DNA"/>
</dbReference>
<dbReference type="Gene3D" id="3.30.70.640">
    <property type="entry name" value="Molybdopterin cofactor biosynthesis C (MoaC) domain"/>
    <property type="match status" value="1"/>
</dbReference>